<accession>A0A919XD54</accession>
<comment type="caution">
    <text evidence="1">The sequence shown here is derived from an EMBL/GenBank/DDBJ whole genome shotgun (WGS) entry which is preliminary data.</text>
</comment>
<sequence length="84" mass="10003">MRGRFLPQNKALTFSYFGRQPVRTWIRQKNEVQDAEVRTFFINTLIFFGEIKVIRPESISRISIPYSFFKQKGFMRSIVTAMSF</sequence>
<name>A0A919XD54_9BACL</name>
<dbReference type="AlphaFoldDB" id="A0A919XD54"/>
<evidence type="ECO:0000313" key="2">
    <source>
        <dbReference type="Proteomes" id="UP000679779"/>
    </source>
</evidence>
<dbReference type="Proteomes" id="UP000679779">
    <property type="component" value="Unassembled WGS sequence"/>
</dbReference>
<keyword evidence="2" id="KW-1185">Reference proteome</keyword>
<gene>
    <name evidence="1" type="ORF">J2TS6_03840</name>
</gene>
<reference evidence="1" key="1">
    <citation type="submission" date="2021-03" db="EMBL/GenBank/DDBJ databases">
        <title>Antimicrobial resistance genes in bacteria isolated from Japanese honey, and their potential for conferring macrolide and lincosamide resistance in the American foulbrood pathogen Paenibacillus larvae.</title>
        <authorList>
            <person name="Okamoto M."/>
            <person name="Kumagai M."/>
            <person name="Kanamori H."/>
            <person name="Takamatsu D."/>
        </authorList>
    </citation>
    <scope>NUCLEOTIDE SEQUENCE</scope>
    <source>
        <strain evidence="1">J2TS6</strain>
    </source>
</reference>
<organism evidence="1 2">
    <name type="scientific">Paenibacillus albilobatus</name>
    <dbReference type="NCBI Taxonomy" id="2716884"/>
    <lineage>
        <taxon>Bacteria</taxon>
        <taxon>Bacillati</taxon>
        <taxon>Bacillota</taxon>
        <taxon>Bacilli</taxon>
        <taxon>Bacillales</taxon>
        <taxon>Paenibacillaceae</taxon>
        <taxon>Paenibacillus</taxon>
    </lineage>
</organism>
<protein>
    <submittedName>
        <fullName evidence="1">Uncharacterized protein</fullName>
    </submittedName>
</protein>
<evidence type="ECO:0000313" key="1">
    <source>
        <dbReference type="EMBL" id="GIO29243.1"/>
    </source>
</evidence>
<proteinExistence type="predicted"/>
<dbReference type="EMBL" id="BORQ01000001">
    <property type="protein sequence ID" value="GIO29243.1"/>
    <property type="molecule type" value="Genomic_DNA"/>
</dbReference>